<sequence length="49" mass="5899">MIDKILVIYNDNRKVYGYRGIKISLRRIFGINVNHKKVLRLMQKSKTTY</sequence>
<dbReference type="RefSeq" id="WP_100067713.1">
    <property type="nucleotide sequence ID" value="NZ_CP031097.1"/>
</dbReference>
<evidence type="ECO:0000313" key="2">
    <source>
        <dbReference type="EMBL" id="NEZ91631.1"/>
    </source>
</evidence>
<dbReference type="Proteomes" id="UP000473887">
    <property type="component" value="Unassembled WGS sequence"/>
</dbReference>
<dbReference type="EMBL" id="SGKC01000009">
    <property type="protein sequence ID" value="NEZ91631.1"/>
    <property type="molecule type" value="Genomic_DNA"/>
</dbReference>
<evidence type="ECO:0000313" key="3">
    <source>
        <dbReference type="Proteomes" id="UP000473887"/>
    </source>
</evidence>
<evidence type="ECO:0000259" key="1">
    <source>
        <dbReference type="Pfam" id="PF13276"/>
    </source>
</evidence>
<name>A0A846HVG8_CLOBO</name>
<protein>
    <submittedName>
        <fullName evidence="2">Transposase</fullName>
    </submittedName>
</protein>
<comment type="caution">
    <text evidence="2">The sequence shown here is derived from an EMBL/GenBank/DDBJ whole genome shotgun (WGS) entry which is preliminary data.</text>
</comment>
<feature type="domain" description="HTH-like" evidence="1">
    <location>
        <begin position="3"/>
        <end position="44"/>
    </location>
</feature>
<accession>A0A846HVG8</accession>
<dbReference type="InterPro" id="IPR025948">
    <property type="entry name" value="HTH-like_dom"/>
</dbReference>
<reference evidence="2 3" key="1">
    <citation type="submission" date="2019-02" db="EMBL/GenBank/DDBJ databases">
        <title>Genome sequencing of Clostridium botulinum clinical isolates.</title>
        <authorList>
            <person name="Brunt J."/>
            <person name="Van Vliet A.H.M."/>
            <person name="Stringer S.C."/>
            <person name="Grant K.A."/>
            <person name="Carter A.C."/>
            <person name="Peck M.W."/>
        </authorList>
    </citation>
    <scope>NUCLEOTIDE SEQUENCE [LARGE SCALE GENOMIC DNA]</scope>
    <source>
        <strain evidence="2 3">H142660711</strain>
    </source>
</reference>
<dbReference type="Pfam" id="PF13276">
    <property type="entry name" value="HTH_21"/>
    <property type="match status" value="1"/>
</dbReference>
<organism evidence="2 3">
    <name type="scientific">Clostridium botulinum</name>
    <dbReference type="NCBI Taxonomy" id="1491"/>
    <lineage>
        <taxon>Bacteria</taxon>
        <taxon>Bacillati</taxon>
        <taxon>Bacillota</taxon>
        <taxon>Clostridia</taxon>
        <taxon>Eubacteriales</taxon>
        <taxon>Clostridiaceae</taxon>
        <taxon>Clostridium</taxon>
    </lineage>
</organism>
<proteinExistence type="predicted"/>
<dbReference type="AlphaFoldDB" id="A0A846HVG8"/>
<gene>
    <name evidence="2" type="ORF">EXM69_06640</name>
</gene>